<dbReference type="CDD" id="cd07012">
    <property type="entry name" value="PBP2_Bug_TTT"/>
    <property type="match status" value="1"/>
</dbReference>
<accession>A0A4Z1CR98</accession>
<dbReference type="InterPro" id="IPR042100">
    <property type="entry name" value="Bug_dom1"/>
</dbReference>
<comment type="similarity">
    <text evidence="1">Belongs to the UPF0065 (bug) family.</text>
</comment>
<evidence type="ECO:0000313" key="4">
    <source>
        <dbReference type="EMBL" id="TGN67743.1"/>
    </source>
</evidence>
<dbReference type="RefSeq" id="WP_135816459.1">
    <property type="nucleotide sequence ID" value="NZ_CP040762.1"/>
</dbReference>
<dbReference type="KEGG" id="plia:E4191_19475"/>
<evidence type="ECO:0000313" key="5">
    <source>
        <dbReference type="Proteomes" id="UP000296374"/>
    </source>
</evidence>
<evidence type="ECO:0000256" key="2">
    <source>
        <dbReference type="SAM" id="SignalP"/>
    </source>
</evidence>
<reference evidence="4 6" key="1">
    <citation type="submission" date="2019-03" db="EMBL/GenBank/DDBJ databases">
        <authorList>
            <person name="Li J."/>
        </authorList>
    </citation>
    <scope>NUCLEOTIDE SEQUENCE [LARGE SCALE GENOMIC DNA]</scope>
    <source>
        <strain evidence="4 6">3058</strain>
    </source>
</reference>
<protein>
    <submittedName>
        <fullName evidence="4">Tripartite tricarboxylate transporter substrate binding protein</fullName>
    </submittedName>
</protein>
<dbReference type="EMBL" id="SRPG01000022">
    <property type="protein sequence ID" value="TGN67743.1"/>
    <property type="molecule type" value="Genomic_DNA"/>
</dbReference>
<dbReference type="Proteomes" id="UP000297972">
    <property type="component" value="Unassembled WGS sequence"/>
</dbReference>
<accession>A0A4Y5STP3</accession>
<keyword evidence="2" id="KW-0732">Signal</keyword>
<keyword evidence="3" id="KW-0614">Plasmid</keyword>
<organism evidence="4 6">
    <name type="scientific">Paracoccus liaowanqingii</name>
    <dbReference type="NCBI Taxonomy" id="2560053"/>
    <lineage>
        <taxon>Bacteria</taxon>
        <taxon>Pseudomonadati</taxon>
        <taxon>Pseudomonadota</taxon>
        <taxon>Alphaproteobacteria</taxon>
        <taxon>Rhodobacterales</taxon>
        <taxon>Paracoccaceae</taxon>
        <taxon>Paracoccus</taxon>
    </lineage>
</organism>
<dbReference type="OrthoDB" id="8970543at2"/>
<dbReference type="Pfam" id="PF03401">
    <property type="entry name" value="TctC"/>
    <property type="match status" value="1"/>
</dbReference>
<dbReference type="SUPFAM" id="SSF53850">
    <property type="entry name" value="Periplasmic binding protein-like II"/>
    <property type="match status" value="1"/>
</dbReference>
<feature type="signal peptide" evidence="2">
    <location>
        <begin position="1"/>
        <end position="22"/>
    </location>
</feature>
<dbReference type="Gene3D" id="3.40.190.10">
    <property type="entry name" value="Periplasmic binding protein-like II"/>
    <property type="match status" value="1"/>
</dbReference>
<dbReference type="Gene3D" id="3.40.190.150">
    <property type="entry name" value="Bordetella uptake gene, domain 1"/>
    <property type="match status" value="1"/>
</dbReference>
<dbReference type="PIRSF" id="PIRSF017082">
    <property type="entry name" value="YflP"/>
    <property type="match status" value="1"/>
</dbReference>
<dbReference type="InterPro" id="IPR005064">
    <property type="entry name" value="BUG"/>
</dbReference>
<dbReference type="EMBL" id="CP040762">
    <property type="protein sequence ID" value="QDA36293.1"/>
    <property type="molecule type" value="Genomic_DNA"/>
</dbReference>
<reference evidence="3" key="3">
    <citation type="journal article" date="2020" name="Int. J. Syst. Evol. Microbiol.">
        <title>Paracoccus liaowanqingii sp. nov., isolated from Tibetan antelope (Pantholops hodgsonii).</title>
        <authorList>
            <person name="Li J."/>
            <person name="Lu S."/>
            <person name="Jin D."/>
            <person name="Yang J."/>
            <person name="Lai X.H."/>
            <person name="Huang Y."/>
            <person name="Tian Z."/>
            <person name="Dong K."/>
            <person name="Zhang S."/>
            <person name="Lei W."/>
            <person name="Pu J."/>
            <person name="Zhang G."/>
            <person name="Wu X."/>
            <person name="Huang Y."/>
            <person name="Ren Z."/>
            <person name="Wang S."/>
            <person name="Xu J."/>
        </authorList>
    </citation>
    <scope>NUCLEOTIDE SEQUENCE</scope>
    <source>
        <strain evidence="3">2251</strain>
    </source>
</reference>
<feature type="chain" id="PRO_5041550144" evidence="2">
    <location>
        <begin position="23"/>
        <end position="316"/>
    </location>
</feature>
<reference evidence="5" key="2">
    <citation type="submission" date="2019-05" db="EMBL/GenBank/DDBJ databases">
        <title>Tamlana fucoidanivorans sp. nov., isolated from the surface of algae collected from Fujian province in China.</title>
        <authorList>
            <person name="Li J."/>
        </authorList>
    </citation>
    <scope>NUCLEOTIDE SEQUENCE [LARGE SCALE GENOMIC DNA]</scope>
    <source>
        <strain evidence="5">2251</strain>
        <plasmid evidence="5">unnamed2</plasmid>
    </source>
</reference>
<evidence type="ECO:0000313" key="3">
    <source>
        <dbReference type="EMBL" id="QDA36293.1"/>
    </source>
</evidence>
<dbReference type="AlphaFoldDB" id="A0A4Z1CR98"/>
<name>A0A4Z1CR98_9RHOB</name>
<dbReference type="PANTHER" id="PTHR42928">
    <property type="entry name" value="TRICARBOXYLATE-BINDING PROTEIN"/>
    <property type="match status" value="1"/>
</dbReference>
<evidence type="ECO:0000256" key="1">
    <source>
        <dbReference type="ARBA" id="ARBA00006987"/>
    </source>
</evidence>
<keyword evidence="6" id="KW-1185">Reference proteome</keyword>
<evidence type="ECO:0000313" key="6">
    <source>
        <dbReference type="Proteomes" id="UP000297972"/>
    </source>
</evidence>
<proteinExistence type="inferred from homology"/>
<dbReference type="PANTHER" id="PTHR42928:SF5">
    <property type="entry name" value="BLR1237 PROTEIN"/>
    <property type="match status" value="1"/>
</dbReference>
<gene>
    <name evidence="3" type="ORF">E4191_19475</name>
    <name evidence="4" type="ORF">E4L95_03795</name>
</gene>
<geneLocation type="plasmid" evidence="3 5">
    <name>unnamed2</name>
</geneLocation>
<dbReference type="Proteomes" id="UP000296374">
    <property type="component" value="Plasmid unnamed2"/>
</dbReference>
<sequence length="316" mass="32782">MTFAKALMGGTAAILLPMAAAAQDYPGQAITVVVPYSAGGGGDTVARLVSERLGEELGVQLNVVNRPGAGGEIGIAEIAAADPDGYTIGVFGYPDNFVIESTREVAFNSAEDLDFLAQFDSTPMGVFAKPGAAFSTLDELRAHAEQNPGAVIVGDSGSLGLLNALAFGDKLESVLTPVRYAGGGELMNAVLGGHIDLASTSSMSHDPIVDAGGTPLAFASAERMEMFPDVPTMRELGIDQVMEVGRVVVAPSGLPDDVRARLTEALDAISTDEELIARFETAALPYAYLDSDAVSAKVEETNAALAEVIEANRDQF</sequence>